<dbReference type="VEuPathDB" id="CryptoDB:Cvel_24656"/>
<proteinExistence type="predicted"/>
<reference evidence="2" key="1">
    <citation type="submission" date="2014-11" db="EMBL/GenBank/DDBJ databases">
        <authorList>
            <person name="Otto D Thomas"/>
            <person name="Naeem Raeece"/>
        </authorList>
    </citation>
    <scope>NUCLEOTIDE SEQUENCE</scope>
</reference>
<gene>
    <name evidence="2" type="ORF">Cvel_24656</name>
</gene>
<dbReference type="PhylomeDB" id="A0A0G4H4D3"/>
<evidence type="ECO:0000256" key="1">
    <source>
        <dbReference type="SAM" id="MobiDB-lite"/>
    </source>
</evidence>
<accession>A0A0G4H4D3</accession>
<feature type="region of interest" description="Disordered" evidence="1">
    <location>
        <begin position="1"/>
        <end position="23"/>
    </location>
</feature>
<sequence length="572" mass="62756">MQVKAEVSVPDSSGVEETRPTKHARHEDLSVLPFAQSGLGSSPPILQTVFLPVQIVLHGFPALPKLQHRKWRVLLHDYLAPELDQIGVLIDQSSLDVRKDRETERVNVSFTCKISQKEEGGDKPGKQVVAAVVKEEGDKPGKQVVAAVGKEEGDKPGKQVVAAVVNRLTGYDGQPGAGERLSASERAARVLSRQRTEQDWEGVFDKRPQVSETRITISFSLTQGEWEAVLPPDVFTEMCRVRVCRLLERSREIEKANRTSKKKKIRGQYPWEVEILPGTPELLPSFDGDCSVGLSLTARFNPSAGLPIGKVTHEPGDALRVGAESLFIALQKARCWYESPFLSASSSSSSLSEKPVDDFRGLLGKKYFSHSQEKDGQNPVPRSVEYSIDHYGWPIDERERELLERAFDGAAEKDALRKEAMRPKQRQRHDAQSSQAVAQDRVKGEKGDRCPEKRATEGSRKKAVGGSGEGAEGGETTQATLGQSGAGVASSTVSGIPSANSVPERIKKEAAETWDLAMKMAEQEAKKKRTSILPSIFSDINLRSHGIVNYCELFTAGHSGCGGLERQQSRAF</sequence>
<feature type="region of interest" description="Disordered" evidence="1">
    <location>
        <begin position="417"/>
        <end position="503"/>
    </location>
</feature>
<feature type="compositionally biased region" description="Basic and acidic residues" evidence="1">
    <location>
        <begin position="440"/>
        <end position="460"/>
    </location>
</feature>
<dbReference type="EMBL" id="CDMZ01001870">
    <property type="protein sequence ID" value="CEM38631.1"/>
    <property type="molecule type" value="Genomic_DNA"/>
</dbReference>
<feature type="compositionally biased region" description="Low complexity" evidence="1">
    <location>
        <begin position="474"/>
        <end position="495"/>
    </location>
</feature>
<protein>
    <submittedName>
        <fullName evidence="2">Uncharacterized protein</fullName>
    </submittedName>
</protein>
<dbReference type="AlphaFoldDB" id="A0A0G4H4D3"/>
<name>A0A0G4H4D3_9ALVE</name>
<evidence type="ECO:0000313" key="2">
    <source>
        <dbReference type="EMBL" id="CEM38631.1"/>
    </source>
</evidence>
<organism evidence="2">
    <name type="scientific">Chromera velia CCMP2878</name>
    <dbReference type="NCBI Taxonomy" id="1169474"/>
    <lineage>
        <taxon>Eukaryota</taxon>
        <taxon>Sar</taxon>
        <taxon>Alveolata</taxon>
        <taxon>Colpodellida</taxon>
        <taxon>Chromeraceae</taxon>
        <taxon>Chromera</taxon>
    </lineage>
</organism>